<feature type="transmembrane region" description="Helical" evidence="2">
    <location>
        <begin position="105"/>
        <end position="127"/>
    </location>
</feature>
<keyword evidence="1" id="KW-0804">Transcription</keyword>
<dbReference type="SMR" id="A2EM17"/>
<dbReference type="OrthoDB" id="5318at2759"/>
<dbReference type="VEuPathDB" id="TrichDB:TVAGG3_0613330"/>
<dbReference type="InterPro" id="IPR036388">
    <property type="entry name" value="WH-like_DNA-bd_sf"/>
</dbReference>
<dbReference type="KEGG" id="tva:4764151"/>
<dbReference type="GO" id="GO:0090575">
    <property type="term" value="C:RNA polymerase II transcription regulator complex"/>
    <property type="evidence" value="ECO:0000318"/>
    <property type="project" value="GO_Central"/>
</dbReference>
<dbReference type="FunFam" id="1.10.10.10:FF:000517">
    <property type="entry name" value="Uncharacterized protein"/>
    <property type="match status" value="1"/>
</dbReference>
<keyword evidence="1" id="KW-0539">Nucleus</keyword>
<proteinExistence type="inferred from homology"/>
<dbReference type="InterPro" id="IPR036390">
    <property type="entry name" value="WH_DNA-bd_sf"/>
</dbReference>
<feature type="domain" description="E2F/DP family winged-helix DNA-binding" evidence="3">
    <location>
        <begin position="12"/>
        <end position="77"/>
    </location>
</feature>
<keyword evidence="2" id="KW-0812">Transmembrane</keyword>
<evidence type="ECO:0000256" key="1">
    <source>
        <dbReference type="RuleBase" id="RU003796"/>
    </source>
</evidence>
<gene>
    <name evidence="4" type="ORF">TVAG_475100</name>
</gene>
<protein>
    <recommendedName>
        <fullName evidence="3">E2F/DP family winged-helix DNA-binding domain-containing protein</fullName>
    </recommendedName>
</protein>
<keyword evidence="1" id="KW-0238">DNA-binding</keyword>
<dbReference type="Pfam" id="PF02319">
    <property type="entry name" value="WHD_E2F_TDP"/>
    <property type="match status" value="1"/>
</dbReference>
<accession>A2EM17</accession>
<dbReference type="GO" id="GO:0000978">
    <property type="term" value="F:RNA polymerase II cis-regulatory region sequence-specific DNA binding"/>
    <property type="evidence" value="ECO:0000318"/>
    <property type="project" value="GO_Central"/>
</dbReference>
<sequence>MFTGYVIPPRPQEHDDLKTCIMNLVSEFEQKPDESKAITQLSTRYKIKRRRLYDVINVYTSLGCCQKTCLDHVIWLGKEKIIPGLKALIIKEDINNPNKTLEELFPVNGCIGIANLTLYFLLLFYALKSNKVDIRFAAQFFSRGTGRYKTTLCKLYQISYILNAIHVTTRSEQVCEVILNPPFITSQDIVDDPVPQKNNLDSIMSIEQLLNRPIFTNTDNYVIRRREEMRECFVKNISAREAEAKIPAGEEE</sequence>
<dbReference type="GO" id="GO:0006357">
    <property type="term" value="P:regulation of transcription by RNA polymerase II"/>
    <property type="evidence" value="ECO:0000318"/>
    <property type="project" value="GO_Central"/>
</dbReference>
<keyword evidence="5" id="KW-1185">Reference proteome</keyword>
<evidence type="ECO:0000313" key="4">
    <source>
        <dbReference type="EMBL" id="EAY06276.1"/>
    </source>
</evidence>
<dbReference type="InterPro" id="IPR003316">
    <property type="entry name" value="E2F_WHTH_DNA-bd_dom"/>
</dbReference>
<dbReference type="Gene3D" id="1.10.10.10">
    <property type="entry name" value="Winged helix-like DNA-binding domain superfamily/Winged helix DNA-binding domain"/>
    <property type="match status" value="1"/>
</dbReference>
<dbReference type="Proteomes" id="UP000001542">
    <property type="component" value="Unassembled WGS sequence"/>
</dbReference>
<organism evidence="4 5">
    <name type="scientific">Trichomonas vaginalis (strain ATCC PRA-98 / G3)</name>
    <dbReference type="NCBI Taxonomy" id="412133"/>
    <lineage>
        <taxon>Eukaryota</taxon>
        <taxon>Metamonada</taxon>
        <taxon>Parabasalia</taxon>
        <taxon>Trichomonadida</taxon>
        <taxon>Trichomonadidae</taxon>
        <taxon>Trichomonas</taxon>
    </lineage>
</organism>
<reference evidence="4" key="2">
    <citation type="journal article" date="2007" name="Science">
        <title>Draft genome sequence of the sexually transmitted pathogen Trichomonas vaginalis.</title>
        <authorList>
            <person name="Carlton J.M."/>
            <person name="Hirt R.P."/>
            <person name="Silva J.C."/>
            <person name="Delcher A.L."/>
            <person name="Schatz M."/>
            <person name="Zhao Q."/>
            <person name="Wortman J.R."/>
            <person name="Bidwell S.L."/>
            <person name="Alsmark U.C.M."/>
            <person name="Besteiro S."/>
            <person name="Sicheritz-Ponten T."/>
            <person name="Noel C.J."/>
            <person name="Dacks J.B."/>
            <person name="Foster P.G."/>
            <person name="Simillion C."/>
            <person name="Van de Peer Y."/>
            <person name="Miranda-Saavedra D."/>
            <person name="Barton G.J."/>
            <person name="Westrop G.D."/>
            <person name="Mueller S."/>
            <person name="Dessi D."/>
            <person name="Fiori P.L."/>
            <person name="Ren Q."/>
            <person name="Paulsen I."/>
            <person name="Zhang H."/>
            <person name="Bastida-Corcuera F.D."/>
            <person name="Simoes-Barbosa A."/>
            <person name="Brown M.T."/>
            <person name="Hayes R.D."/>
            <person name="Mukherjee M."/>
            <person name="Okumura C.Y."/>
            <person name="Schneider R."/>
            <person name="Smith A.J."/>
            <person name="Vanacova S."/>
            <person name="Villalvazo M."/>
            <person name="Haas B.J."/>
            <person name="Pertea M."/>
            <person name="Feldblyum T.V."/>
            <person name="Utterback T.R."/>
            <person name="Shu C.L."/>
            <person name="Osoegawa K."/>
            <person name="de Jong P.J."/>
            <person name="Hrdy I."/>
            <person name="Horvathova L."/>
            <person name="Zubacova Z."/>
            <person name="Dolezal P."/>
            <person name="Malik S.B."/>
            <person name="Logsdon J.M. Jr."/>
            <person name="Henze K."/>
            <person name="Gupta A."/>
            <person name="Wang C.C."/>
            <person name="Dunne R.L."/>
            <person name="Upcroft J.A."/>
            <person name="Upcroft P."/>
            <person name="White O."/>
            <person name="Salzberg S.L."/>
            <person name="Tang P."/>
            <person name="Chiu C.-H."/>
            <person name="Lee Y.-S."/>
            <person name="Embley T.M."/>
            <person name="Coombs G.H."/>
            <person name="Mottram J.C."/>
            <person name="Tachezy J."/>
            <person name="Fraser-Liggett C.M."/>
            <person name="Johnson P.J."/>
        </authorList>
    </citation>
    <scope>NUCLEOTIDE SEQUENCE [LARGE SCALE GENOMIC DNA]</scope>
    <source>
        <strain evidence="4">G3</strain>
    </source>
</reference>
<comment type="similarity">
    <text evidence="1">Belongs to the E2F/DP family.</text>
</comment>
<dbReference type="RefSeq" id="XP_001318499.1">
    <property type="nucleotide sequence ID" value="XM_001318464.1"/>
</dbReference>
<evidence type="ECO:0000256" key="2">
    <source>
        <dbReference type="SAM" id="Phobius"/>
    </source>
</evidence>
<keyword evidence="1" id="KW-0805">Transcription regulation</keyword>
<dbReference type="SUPFAM" id="SSF46785">
    <property type="entry name" value="Winged helix' DNA-binding domain"/>
    <property type="match status" value="1"/>
</dbReference>
<comment type="subcellular location">
    <subcellularLocation>
        <location evidence="1">Nucleus</location>
    </subcellularLocation>
</comment>
<dbReference type="GO" id="GO:0000981">
    <property type="term" value="F:DNA-binding transcription factor activity, RNA polymerase II-specific"/>
    <property type="evidence" value="ECO:0000318"/>
    <property type="project" value="GO_Central"/>
</dbReference>
<keyword evidence="2" id="KW-0472">Membrane</keyword>
<dbReference type="EMBL" id="DS113427">
    <property type="protein sequence ID" value="EAY06276.1"/>
    <property type="molecule type" value="Genomic_DNA"/>
</dbReference>
<dbReference type="VEuPathDB" id="TrichDB:TVAG_475100"/>
<keyword evidence="2" id="KW-1133">Transmembrane helix</keyword>
<dbReference type="SMART" id="SM01372">
    <property type="entry name" value="E2F_TDP"/>
    <property type="match status" value="1"/>
</dbReference>
<evidence type="ECO:0000259" key="3">
    <source>
        <dbReference type="SMART" id="SM01372"/>
    </source>
</evidence>
<dbReference type="AlphaFoldDB" id="A2EM17"/>
<dbReference type="InParanoid" id="A2EM17"/>
<evidence type="ECO:0000313" key="5">
    <source>
        <dbReference type="Proteomes" id="UP000001542"/>
    </source>
</evidence>
<name>A2EM17_TRIV3</name>
<reference evidence="4" key="1">
    <citation type="submission" date="2006-10" db="EMBL/GenBank/DDBJ databases">
        <authorList>
            <person name="Amadeo P."/>
            <person name="Zhao Q."/>
            <person name="Wortman J."/>
            <person name="Fraser-Liggett C."/>
            <person name="Carlton J."/>
        </authorList>
    </citation>
    <scope>NUCLEOTIDE SEQUENCE</scope>
    <source>
        <strain evidence="4">G3</strain>
    </source>
</reference>